<evidence type="ECO:0000256" key="1">
    <source>
        <dbReference type="ARBA" id="ARBA00023015"/>
    </source>
</evidence>
<dbReference type="InterPro" id="IPR009057">
    <property type="entry name" value="Homeodomain-like_sf"/>
</dbReference>
<keyword evidence="1" id="KW-0805">Transcription regulation</keyword>
<gene>
    <name evidence="4" type="ordered locus">Abu_2288</name>
</gene>
<keyword evidence="2" id="KW-0804">Transcription</keyword>
<dbReference type="InterPro" id="IPR053142">
    <property type="entry name" value="PchR_regulatory_protein"/>
</dbReference>
<keyword evidence="5" id="KW-1185">Reference proteome</keyword>
<evidence type="ECO:0000313" key="5">
    <source>
        <dbReference type="Proteomes" id="UP000001136"/>
    </source>
</evidence>
<dbReference type="AlphaFoldDB" id="A8EX23"/>
<accession>A8EX23</accession>
<sequence>MEKVLNRFSFDNMNEFVCSSLSKKHLFSLPNHLGFMYSEKEIISEYIYLFKHGLSNSYGNVTIENPNAKFDSLFINILINGTIQFKNKNKIDIVNGNNSYVKYLNECNVSLMFNKNSSKSIEIMIKKDFLEQNFSKLLEIHSKDFTSLPSITLKNQTSKNIHLANELYNSPFEGELQNIYLQSKVLELIYNEFSEMLNFKEQENKKVKLNQDDIEALHKVRNLILLENDFSDLMSLSKKVRLNEFKLKYGFKQLFNTTIGQMILEQKMLYAKQLLETSEFSISEISSFVGYKHQQNFSTAFMQFFGIRPKDLMKSRNYYY</sequence>
<organism evidence="4 5">
    <name type="scientific">Aliarcobacter butzleri (strain RM4018)</name>
    <name type="common">Arcobacter butzleri</name>
    <dbReference type="NCBI Taxonomy" id="367737"/>
    <lineage>
        <taxon>Bacteria</taxon>
        <taxon>Pseudomonadati</taxon>
        <taxon>Campylobacterota</taxon>
        <taxon>Epsilonproteobacteria</taxon>
        <taxon>Campylobacterales</taxon>
        <taxon>Arcobacteraceae</taxon>
        <taxon>Aliarcobacter</taxon>
    </lineage>
</organism>
<dbReference type="PANTHER" id="PTHR47893:SF1">
    <property type="entry name" value="REGULATORY PROTEIN PCHR"/>
    <property type="match status" value="1"/>
</dbReference>
<dbReference type="HOGENOM" id="CLU_052345_4_3_7"/>
<proteinExistence type="predicted"/>
<dbReference type="SMART" id="SM00342">
    <property type="entry name" value="HTH_ARAC"/>
    <property type="match status" value="1"/>
</dbReference>
<name>A8EX23_ALIB4</name>
<dbReference type="GeneID" id="24305652"/>
<evidence type="ECO:0000256" key="2">
    <source>
        <dbReference type="ARBA" id="ARBA00023163"/>
    </source>
</evidence>
<dbReference type="PANTHER" id="PTHR47893">
    <property type="entry name" value="REGULATORY PROTEIN PCHR"/>
    <property type="match status" value="1"/>
</dbReference>
<dbReference type="EMBL" id="CP000361">
    <property type="protein sequence ID" value="ABV68496.1"/>
    <property type="molecule type" value="Genomic_DNA"/>
</dbReference>
<dbReference type="STRING" id="367737.Abu_2288"/>
<evidence type="ECO:0000313" key="4">
    <source>
        <dbReference type="EMBL" id="ABV68496.1"/>
    </source>
</evidence>
<reference evidence="4 5" key="1">
    <citation type="journal article" date="2007" name="PLoS ONE">
        <title>The complete genome sequence and analysis of the Epsilonproteobacterium Arcobacter butzleri.</title>
        <authorList>
            <person name="Miller W.G."/>
            <person name="Parker C.T."/>
            <person name="Rubenfield M."/>
            <person name="Mendz G.L."/>
            <person name="Woesten M.M.S.M."/>
            <person name="Ussery D.W."/>
            <person name="Stolz J.F."/>
            <person name="Binnewies T.T."/>
            <person name="Hallin P.F."/>
            <person name="Wang G."/>
            <person name="Malek J.A."/>
            <person name="Rogosin A."/>
            <person name="Stanker L.H."/>
            <person name="Mandrell R.E."/>
        </authorList>
    </citation>
    <scope>NUCLEOTIDE SEQUENCE [LARGE SCALE GENOMIC DNA]</scope>
    <source>
        <strain evidence="4 5">RM4018</strain>
    </source>
</reference>
<dbReference type="eggNOG" id="COG2207">
    <property type="taxonomic scope" value="Bacteria"/>
</dbReference>
<dbReference type="GO" id="GO:0003700">
    <property type="term" value="F:DNA-binding transcription factor activity"/>
    <property type="evidence" value="ECO:0007669"/>
    <property type="project" value="InterPro"/>
</dbReference>
<dbReference type="KEGG" id="abu:Abu_2288"/>
<feature type="domain" description="HTH araC/xylS-type" evidence="3">
    <location>
        <begin position="226"/>
        <end position="315"/>
    </location>
</feature>
<evidence type="ECO:0000259" key="3">
    <source>
        <dbReference type="PROSITE" id="PS01124"/>
    </source>
</evidence>
<dbReference type="GO" id="GO:0043565">
    <property type="term" value="F:sequence-specific DNA binding"/>
    <property type="evidence" value="ECO:0007669"/>
    <property type="project" value="InterPro"/>
</dbReference>
<dbReference type="SUPFAM" id="SSF46689">
    <property type="entry name" value="Homeodomain-like"/>
    <property type="match status" value="1"/>
</dbReference>
<dbReference type="PROSITE" id="PS01124">
    <property type="entry name" value="HTH_ARAC_FAMILY_2"/>
    <property type="match status" value="1"/>
</dbReference>
<protein>
    <submittedName>
        <fullName evidence="4">Transcriptional regulator, AraC family</fullName>
    </submittedName>
</protein>
<dbReference type="RefSeq" id="WP_012148115.1">
    <property type="nucleotide sequence ID" value="NC_009850.1"/>
</dbReference>
<dbReference type="Proteomes" id="UP000001136">
    <property type="component" value="Chromosome"/>
</dbReference>
<dbReference type="InterPro" id="IPR018060">
    <property type="entry name" value="HTH_AraC"/>
</dbReference>
<dbReference type="Pfam" id="PF12833">
    <property type="entry name" value="HTH_18"/>
    <property type="match status" value="1"/>
</dbReference>
<dbReference type="Gene3D" id="1.10.10.60">
    <property type="entry name" value="Homeodomain-like"/>
    <property type="match status" value="1"/>
</dbReference>